<accession>A0A1L3GGL5</accession>
<dbReference type="PANTHER" id="PTHR38075:SF1">
    <property type="entry name" value="DUF4139 DOMAIN-CONTAINING PROTEIN"/>
    <property type="match status" value="1"/>
</dbReference>
<reference evidence="2 3" key="1">
    <citation type="journal article" date="2017" name="Genome Announc.">
        <title>Complete Genome Sequences of Two Acetylene-Fermenting Pelobacter acetylenicus Strains.</title>
        <authorList>
            <person name="Sutton J.M."/>
            <person name="Baesman S.M."/>
            <person name="Fierst J.L."/>
            <person name="Poret-Peterson A.T."/>
            <person name="Oremland R.S."/>
            <person name="Dunlap D.S."/>
            <person name="Akob D.M."/>
        </authorList>
    </citation>
    <scope>NUCLEOTIDE SEQUENCE [LARGE SCALE GENOMIC DNA]</scope>
    <source>
        <strain evidence="2 3">DSM 3247</strain>
    </source>
</reference>
<dbReference type="AlphaFoldDB" id="A0A1L3GGL5"/>
<dbReference type="InterPro" id="IPR037291">
    <property type="entry name" value="DUF4139"/>
</dbReference>
<dbReference type="Pfam" id="PF13598">
    <property type="entry name" value="DUF4139"/>
    <property type="match status" value="1"/>
</dbReference>
<evidence type="ECO:0000259" key="1">
    <source>
        <dbReference type="Pfam" id="PF13598"/>
    </source>
</evidence>
<dbReference type="Proteomes" id="UP000182264">
    <property type="component" value="Chromosome"/>
</dbReference>
<evidence type="ECO:0000313" key="3">
    <source>
        <dbReference type="Proteomes" id="UP000182264"/>
    </source>
</evidence>
<dbReference type="OrthoDB" id="9808067at2"/>
<name>A0A1L3GGL5_SYNAC</name>
<proteinExistence type="predicted"/>
<dbReference type="STRING" id="29542.A6070_02135"/>
<gene>
    <name evidence="2" type="ORF">A7E75_08175</name>
</gene>
<keyword evidence="3" id="KW-1185">Reference proteome</keyword>
<dbReference type="PANTHER" id="PTHR38075">
    <property type="entry name" value="DUF4139 DOMAIN-CONTAINING PROTEIN"/>
    <property type="match status" value="1"/>
</dbReference>
<evidence type="ECO:0000313" key="2">
    <source>
        <dbReference type="EMBL" id="APG24995.1"/>
    </source>
</evidence>
<sequence>MKSNQLSLGIFGALVAAGVLVAGTASARITELRSTLDDQQQVAVTIYNSDLALIKDVRQVALPAGESLLAWREVAAGMQPETALLRPLKDAGGLRVVEQSFDYDLLTPGKLLEKFVGRTVQVVRMHPTSGAETSETAQVLAANGGVVLRMGDRIETGIPGRLVYPDVPANLRDRPTLVVQVAADKGGTRDLELSYLTRGLSWQADYVAQLDARDEHLDLSGLVTLNNQSGATYEQARLQLVAGDVHRVGGQELDMRAFEERAVKVMAAAPAMAEEGLLDYHLYTLGRSTSIRENQVKQVALLNASGVPVSKEYLLRGADYYYRGRHGELGKKLKAAVYLEFTNSARAGLGMPLPKGILRVYKSDRAGNAQFVGEDRIDHTPKNEKVRLRLGDAFDVTADRTQTDYKKIAGGPSETVIETAWRIELKNAKEQAIRVKVEEPMPGDWQIVEQSHAHVKKDARTAAWEIAVPAEGRTVLTYRVRVRY</sequence>
<feature type="domain" description="DUF4139" evidence="1">
    <location>
        <begin position="191"/>
        <end position="484"/>
    </location>
</feature>
<organism evidence="2 3">
    <name type="scientific">Syntrophotalea acetylenica</name>
    <name type="common">Pelobacter acetylenicus</name>
    <dbReference type="NCBI Taxonomy" id="29542"/>
    <lineage>
        <taxon>Bacteria</taxon>
        <taxon>Pseudomonadati</taxon>
        <taxon>Thermodesulfobacteriota</taxon>
        <taxon>Desulfuromonadia</taxon>
        <taxon>Desulfuromonadales</taxon>
        <taxon>Syntrophotaleaceae</taxon>
        <taxon>Syntrophotalea</taxon>
    </lineage>
</organism>
<dbReference type="RefSeq" id="WP_072286844.1">
    <property type="nucleotide sequence ID" value="NZ_CP015455.1"/>
</dbReference>
<dbReference type="EMBL" id="CP015518">
    <property type="protein sequence ID" value="APG24995.1"/>
    <property type="molecule type" value="Genomic_DNA"/>
</dbReference>
<dbReference type="KEGG" id="pace:A6070_02135"/>
<protein>
    <recommendedName>
        <fullName evidence="1">DUF4139 domain-containing protein</fullName>
    </recommendedName>
</protein>